<dbReference type="InterPro" id="IPR018640">
    <property type="entry name" value="DUF2063"/>
</dbReference>
<gene>
    <name evidence="2" type="ORF">B7Z01_07750</name>
</gene>
<accession>A0A258FNF5</accession>
<comment type="caution">
    <text evidence="2">The sequence shown here is derived from an EMBL/GenBank/DDBJ whole genome shotgun (WGS) entry which is preliminary data.</text>
</comment>
<proteinExistence type="predicted"/>
<dbReference type="Pfam" id="PF09836">
    <property type="entry name" value="DUF2063"/>
    <property type="match status" value="1"/>
</dbReference>
<name>A0A258FNF5_9CAUL</name>
<dbReference type="AlphaFoldDB" id="A0A258FNF5"/>
<evidence type="ECO:0000259" key="1">
    <source>
        <dbReference type="Pfam" id="PF09836"/>
    </source>
</evidence>
<dbReference type="Proteomes" id="UP000215595">
    <property type="component" value="Unassembled WGS sequence"/>
</dbReference>
<feature type="domain" description="Putative DNA-binding" evidence="1">
    <location>
        <begin position="11"/>
        <end position="98"/>
    </location>
</feature>
<evidence type="ECO:0000313" key="3">
    <source>
        <dbReference type="Proteomes" id="UP000215595"/>
    </source>
</evidence>
<organism evidence="2 3">
    <name type="scientific">Brevundimonas subvibrioides</name>
    <dbReference type="NCBI Taxonomy" id="74313"/>
    <lineage>
        <taxon>Bacteria</taxon>
        <taxon>Pseudomonadati</taxon>
        <taxon>Pseudomonadota</taxon>
        <taxon>Alphaproteobacteria</taxon>
        <taxon>Caulobacterales</taxon>
        <taxon>Caulobacteraceae</taxon>
        <taxon>Brevundimonas</taxon>
    </lineage>
</organism>
<evidence type="ECO:0000313" key="2">
    <source>
        <dbReference type="EMBL" id="OYX33866.1"/>
    </source>
</evidence>
<sequence>MPEQATDGFEAAFHAMLSGDTAALDGWLAPDGQDRSVVDVYRNSVVKARLDALEALYPTVARLVGRDWFRAAGAEFAHGSPPVDPVLDTFAEDFPDWLAGFPPAHDLPYLAPVARIDRAWMRAHTAADAPVLSSAMVAAMPPARLFSSTARLHPSTTLFWFDWSVVSIWIDNQPDAEPDEPMVWEERPEGLLIVRAGHGVIWRRLARPEWAFLAACRDGHDLGRAARDAFAADPAVTLSTLFAGLLSARAFSTLHPEIQNDV</sequence>
<dbReference type="EMBL" id="NCEB01000013">
    <property type="protein sequence ID" value="OYX33866.1"/>
    <property type="molecule type" value="Genomic_DNA"/>
</dbReference>
<reference evidence="2 3" key="1">
    <citation type="submission" date="2017-03" db="EMBL/GenBank/DDBJ databases">
        <title>Lifting the veil on microbial sulfur biogeochemistry in mining wastewaters.</title>
        <authorList>
            <person name="Kantor R.S."/>
            <person name="Colenbrander Nelson T."/>
            <person name="Marshall S."/>
            <person name="Bennett D."/>
            <person name="Apte S."/>
            <person name="Camacho D."/>
            <person name="Thomas B.C."/>
            <person name="Warren L.A."/>
            <person name="Banfield J.F."/>
        </authorList>
    </citation>
    <scope>NUCLEOTIDE SEQUENCE [LARGE SCALE GENOMIC DNA]</scope>
    <source>
        <strain evidence="2">32-69-9</strain>
    </source>
</reference>
<protein>
    <recommendedName>
        <fullName evidence="1">Putative DNA-binding domain-containing protein</fullName>
    </recommendedName>
</protein>